<dbReference type="PIRSF" id="PIRSF038896">
    <property type="entry name" value="NAPE-PLD"/>
    <property type="match status" value="1"/>
</dbReference>
<dbReference type="RefSeq" id="WP_353568348.1">
    <property type="nucleotide sequence ID" value="NZ_BAABRI010000022.1"/>
</dbReference>
<dbReference type="Gene3D" id="3.60.15.10">
    <property type="entry name" value="Ribonuclease Z/Hydroxyacylglutathione hydrolase-like"/>
    <property type="match status" value="1"/>
</dbReference>
<evidence type="ECO:0000259" key="1">
    <source>
        <dbReference type="SMART" id="SM00849"/>
    </source>
</evidence>
<dbReference type="InterPro" id="IPR001279">
    <property type="entry name" value="Metallo-B-lactamas"/>
</dbReference>
<dbReference type="EMBL" id="BAABRI010000022">
    <property type="protein sequence ID" value="GAA5484251.1"/>
    <property type="molecule type" value="Genomic_DNA"/>
</dbReference>
<proteinExistence type="predicted"/>
<gene>
    <name evidence="2" type="ORF">Hsar01_03493</name>
</gene>
<dbReference type="Proteomes" id="UP001476282">
    <property type="component" value="Unassembled WGS sequence"/>
</dbReference>
<dbReference type="InterPro" id="IPR024884">
    <property type="entry name" value="NAPE-PLD"/>
</dbReference>
<comment type="caution">
    <text evidence="2">The sequence shown here is derived from an EMBL/GenBank/DDBJ whole genome shotgun (WGS) entry which is preliminary data.</text>
</comment>
<dbReference type="PANTHER" id="PTHR15032">
    <property type="entry name" value="N-ACYL-PHOSPHATIDYLETHANOLAMINE-HYDROLYZING PHOSPHOLIPASE D"/>
    <property type="match status" value="1"/>
</dbReference>
<evidence type="ECO:0000313" key="3">
    <source>
        <dbReference type="Proteomes" id="UP001476282"/>
    </source>
</evidence>
<dbReference type="InterPro" id="IPR036866">
    <property type="entry name" value="RibonucZ/Hydroxyglut_hydro"/>
</dbReference>
<dbReference type="SMART" id="SM00849">
    <property type="entry name" value="Lactamase_B"/>
    <property type="match status" value="1"/>
</dbReference>
<sequence>MTDGAPSWLDALRWKLGMGPDEPKSDAPDTPAEVVPWKRAALPESGWRVSWLGHAAFLLEGCGRRILIDPVFSDHCAPLPFKSMKRLAPPPCPLAEIGRVDAVLLTHTHYDHLDLPTLRRIGPEVEFVVPDGHADWLRKKGFPKTREQEWFSSDELFPGIRVTATPVQHFTARTPFDRGRGICCGWRVEGGGASLWHAGDSGYGPLFKVIGERLGPVDFGMIPIGAYAPRWFMEPVHMTPEEAAVVFAETKCRRAVGMHWGTFRLTDEPLGEPPIRLAETGTDGFFTGKVGESWRVD</sequence>
<protein>
    <recommendedName>
        <fullName evidence="1">Metallo-beta-lactamase domain-containing protein</fullName>
    </recommendedName>
</protein>
<evidence type="ECO:0000313" key="2">
    <source>
        <dbReference type="EMBL" id="GAA5484251.1"/>
    </source>
</evidence>
<reference evidence="2 3" key="1">
    <citation type="submission" date="2024-02" db="EMBL/GenBank/DDBJ databases">
        <title>Haloferula sargassicola NBRC 104335.</title>
        <authorList>
            <person name="Ichikawa N."/>
            <person name="Katano-Makiyama Y."/>
            <person name="Hidaka K."/>
        </authorList>
    </citation>
    <scope>NUCLEOTIDE SEQUENCE [LARGE SCALE GENOMIC DNA]</scope>
    <source>
        <strain evidence="2 3">NBRC 104335</strain>
    </source>
</reference>
<keyword evidence="3" id="KW-1185">Reference proteome</keyword>
<dbReference type="PANTHER" id="PTHR15032:SF4">
    <property type="entry name" value="N-ACYL-PHOSPHATIDYLETHANOLAMINE-HYDROLYZING PHOSPHOLIPASE D"/>
    <property type="match status" value="1"/>
</dbReference>
<accession>A0ABP9UU63</accession>
<dbReference type="SUPFAM" id="SSF56281">
    <property type="entry name" value="Metallo-hydrolase/oxidoreductase"/>
    <property type="match status" value="1"/>
</dbReference>
<feature type="domain" description="Metallo-beta-lactamase" evidence="1">
    <location>
        <begin position="53"/>
        <end position="249"/>
    </location>
</feature>
<dbReference type="Pfam" id="PF12706">
    <property type="entry name" value="Lactamase_B_2"/>
    <property type="match status" value="1"/>
</dbReference>
<organism evidence="2 3">
    <name type="scientific">Haloferula sargassicola</name>
    <dbReference type="NCBI Taxonomy" id="490096"/>
    <lineage>
        <taxon>Bacteria</taxon>
        <taxon>Pseudomonadati</taxon>
        <taxon>Verrucomicrobiota</taxon>
        <taxon>Verrucomicrobiia</taxon>
        <taxon>Verrucomicrobiales</taxon>
        <taxon>Verrucomicrobiaceae</taxon>
        <taxon>Haloferula</taxon>
    </lineage>
</organism>
<name>A0ABP9UU63_9BACT</name>